<evidence type="ECO:0000259" key="3">
    <source>
        <dbReference type="PROSITE" id="PS51745"/>
    </source>
</evidence>
<dbReference type="EMBL" id="KQ087180">
    <property type="protein sequence ID" value="KLT45803.1"/>
    <property type="molecule type" value="Genomic_DNA"/>
</dbReference>
<dbReference type="Proteomes" id="UP000053611">
    <property type="component" value="Unassembled WGS sequence"/>
</dbReference>
<protein>
    <recommendedName>
        <fullName evidence="6">DH domain-containing protein</fullName>
    </recommendedName>
</protein>
<gene>
    <name evidence="4" type="ORF">CC85DRAFT_255021</name>
</gene>
<dbReference type="GO" id="GO:0043332">
    <property type="term" value="C:mating projection tip"/>
    <property type="evidence" value="ECO:0007669"/>
    <property type="project" value="TreeGrafter"/>
</dbReference>
<dbReference type="SUPFAM" id="SSF48065">
    <property type="entry name" value="DBL homology domain (DH-domain)"/>
    <property type="match status" value="1"/>
</dbReference>
<keyword evidence="5" id="KW-1185">Reference proteome</keyword>
<feature type="region of interest" description="Disordered" evidence="1">
    <location>
        <begin position="561"/>
        <end position="586"/>
    </location>
</feature>
<dbReference type="SMART" id="SM00666">
    <property type="entry name" value="PB1"/>
    <property type="match status" value="1"/>
</dbReference>
<dbReference type="GO" id="GO:0030010">
    <property type="term" value="P:establishment of cell polarity"/>
    <property type="evidence" value="ECO:0007669"/>
    <property type="project" value="TreeGrafter"/>
</dbReference>
<name>A0A0J0XXN9_9TREE</name>
<dbReference type="STRING" id="879819.A0A0J0XXN9"/>
<dbReference type="PROSITE" id="PS51745">
    <property type="entry name" value="PB1"/>
    <property type="match status" value="1"/>
</dbReference>
<evidence type="ECO:0000313" key="4">
    <source>
        <dbReference type="EMBL" id="KLT45803.1"/>
    </source>
</evidence>
<dbReference type="Pfam" id="PF15411">
    <property type="entry name" value="PH_10"/>
    <property type="match status" value="1"/>
</dbReference>
<dbReference type="CDD" id="cd13246">
    <property type="entry name" value="PH_Scd1"/>
    <property type="match status" value="1"/>
</dbReference>
<feature type="compositionally biased region" description="Low complexity" evidence="1">
    <location>
        <begin position="912"/>
        <end position="931"/>
    </location>
</feature>
<feature type="compositionally biased region" description="Pro residues" evidence="1">
    <location>
        <begin position="861"/>
        <end position="870"/>
    </location>
</feature>
<dbReference type="InterPro" id="IPR053793">
    <property type="entry name" value="PB1-like"/>
</dbReference>
<dbReference type="GO" id="GO:0005085">
    <property type="term" value="F:guanyl-nucleotide exchange factor activity"/>
    <property type="evidence" value="ECO:0007669"/>
    <property type="project" value="InterPro"/>
</dbReference>
<evidence type="ECO:0000259" key="2">
    <source>
        <dbReference type="PROSITE" id="PS50010"/>
    </source>
</evidence>
<feature type="domain" description="PB1" evidence="3">
    <location>
        <begin position="989"/>
        <end position="1073"/>
    </location>
</feature>
<feature type="compositionally biased region" description="Polar residues" evidence="1">
    <location>
        <begin position="825"/>
        <end position="837"/>
    </location>
</feature>
<dbReference type="SUPFAM" id="SSF54277">
    <property type="entry name" value="CAD &amp; PB1 domains"/>
    <property type="match status" value="1"/>
</dbReference>
<feature type="region of interest" description="Disordered" evidence="1">
    <location>
        <begin position="1"/>
        <end position="25"/>
    </location>
</feature>
<dbReference type="PROSITE" id="PS50010">
    <property type="entry name" value="DH_2"/>
    <property type="match status" value="1"/>
</dbReference>
<dbReference type="CDD" id="cd05992">
    <property type="entry name" value="PB1"/>
    <property type="match status" value="1"/>
</dbReference>
<accession>A0A0J0XXN9</accession>
<dbReference type="InterPro" id="IPR000219">
    <property type="entry name" value="DH_dom"/>
</dbReference>
<dbReference type="GO" id="GO:0005737">
    <property type="term" value="C:cytoplasm"/>
    <property type="evidence" value="ECO:0007669"/>
    <property type="project" value="TreeGrafter"/>
</dbReference>
<feature type="compositionally biased region" description="Polar residues" evidence="1">
    <location>
        <begin position="873"/>
        <end position="886"/>
    </location>
</feature>
<dbReference type="InterPro" id="IPR011993">
    <property type="entry name" value="PH-like_dom_sf"/>
</dbReference>
<organism evidence="4 5">
    <name type="scientific">Cutaneotrichosporon oleaginosum</name>
    <dbReference type="NCBI Taxonomy" id="879819"/>
    <lineage>
        <taxon>Eukaryota</taxon>
        <taxon>Fungi</taxon>
        <taxon>Dikarya</taxon>
        <taxon>Basidiomycota</taxon>
        <taxon>Agaricomycotina</taxon>
        <taxon>Tremellomycetes</taxon>
        <taxon>Trichosporonales</taxon>
        <taxon>Trichosporonaceae</taxon>
        <taxon>Cutaneotrichosporon</taxon>
    </lineage>
</organism>
<dbReference type="GO" id="GO:0005634">
    <property type="term" value="C:nucleus"/>
    <property type="evidence" value="ECO:0007669"/>
    <property type="project" value="TreeGrafter"/>
</dbReference>
<proteinExistence type="predicted"/>
<evidence type="ECO:0008006" key="6">
    <source>
        <dbReference type="Google" id="ProtNLM"/>
    </source>
</evidence>
<dbReference type="InterPro" id="IPR000270">
    <property type="entry name" value="PB1_dom"/>
</dbReference>
<feature type="domain" description="DH" evidence="2">
    <location>
        <begin position="303"/>
        <end position="492"/>
    </location>
</feature>
<dbReference type="GO" id="GO:0031106">
    <property type="term" value="P:septin ring organization"/>
    <property type="evidence" value="ECO:0007669"/>
    <property type="project" value="TreeGrafter"/>
</dbReference>
<feature type="region of interest" description="Disordered" evidence="1">
    <location>
        <begin position="784"/>
        <end position="900"/>
    </location>
</feature>
<evidence type="ECO:0000313" key="5">
    <source>
        <dbReference type="Proteomes" id="UP000053611"/>
    </source>
</evidence>
<dbReference type="Pfam" id="PF00564">
    <property type="entry name" value="PB1"/>
    <property type="match status" value="1"/>
</dbReference>
<dbReference type="Pfam" id="PF00621">
    <property type="entry name" value="RhoGEF"/>
    <property type="match status" value="1"/>
</dbReference>
<dbReference type="RefSeq" id="XP_018282294.1">
    <property type="nucleotide sequence ID" value="XM_018420663.1"/>
</dbReference>
<dbReference type="Gene3D" id="2.30.29.30">
    <property type="entry name" value="Pleckstrin-homology domain (PH domain)/Phosphotyrosine-binding domain (PTB)"/>
    <property type="match status" value="1"/>
</dbReference>
<dbReference type="FunFam" id="2.30.29.30:FF:000365">
    <property type="entry name" value="Related to CDC24-GTP/GDP exchange factor for Cdc42p"/>
    <property type="match status" value="1"/>
</dbReference>
<dbReference type="InterPro" id="IPR033511">
    <property type="entry name" value="Cdc24/Scd1_PH_dom"/>
</dbReference>
<dbReference type="PANTHER" id="PTHR47339:SF1">
    <property type="entry name" value="CELL DIVISION CONTROL PROTEIN 24"/>
    <property type="match status" value="1"/>
</dbReference>
<dbReference type="SMART" id="SM00325">
    <property type="entry name" value="RhoGEF"/>
    <property type="match status" value="1"/>
</dbReference>
<dbReference type="GeneID" id="28981266"/>
<dbReference type="InterPro" id="IPR035899">
    <property type="entry name" value="DBL_dom_sf"/>
</dbReference>
<feature type="compositionally biased region" description="Polar residues" evidence="1">
    <location>
        <begin position="785"/>
        <end position="796"/>
    </location>
</feature>
<evidence type="ECO:0000256" key="1">
    <source>
        <dbReference type="SAM" id="MobiDB-lite"/>
    </source>
</evidence>
<dbReference type="Gene3D" id="1.20.900.10">
    <property type="entry name" value="Dbl homology (DH) domain"/>
    <property type="match status" value="1"/>
</dbReference>
<dbReference type="OrthoDB" id="1594986at2759"/>
<reference evidence="4 5" key="1">
    <citation type="submission" date="2015-03" db="EMBL/GenBank/DDBJ databases">
        <title>Genomics and transcriptomics of the oil-accumulating basidiomycete yeast T. oleaginosus allow insights into substrate utilization and the diverse evolutionary trajectories of mating systems in fungi.</title>
        <authorList>
            <consortium name="DOE Joint Genome Institute"/>
            <person name="Kourist R."/>
            <person name="Kracht O."/>
            <person name="Bracharz F."/>
            <person name="Lipzen A."/>
            <person name="Nolan M."/>
            <person name="Ohm R."/>
            <person name="Grigoriev I."/>
            <person name="Sun S."/>
            <person name="Heitman J."/>
            <person name="Bruck T."/>
            <person name="Nowrousian M."/>
        </authorList>
    </citation>
    <scope>NUCLEOTIDE SEQUENCE [LARGE SCALE GENOMIC DNA]</scope>
    <source>
        <strain evidence="4 5">IBC0246</strain>
    </source>
</reference>
<dbReference type="InterPro" id="IPR053026">
    <property type="entry name" value="CDC42_GEF"/>
</dbReference>
<dbReference type="Gene3D" id="3.10.20.90">
    <property type="entry name" value="Phosphatidylinositol 3-kinase Catalytic Subunit, Chain A, domain 1"/>
    <property type="match status" value="1"/>
</dbReference>
<sequence length="1075" mass="119376">MSISRKRVGSFSQRNDSPLPPLDIQSIHMPSNPQNSLALKTAALSSTKTLFQMASSLRKRLRNLDDFAPFLEQPEGQSLDVVAHMLHVLRLGSSLCHVYNALIPAFTSPSSPLYADGPAPTPLEYEFPNFMESPHGVRNWAKKPENAKVCQRYIYAFCTQMKLRKDEGRWYGDAWAIHELWGRTKGDESECENYDTTGLMKVFQTVEAILDHLPDSAMSPISPTLPTPFASSQSISAAIAPMTSINGHQTRLSYQDGNYASLNSSTTLVNLSQNGSGSGDDPLSKSVSIEQLHAAAGDSGSDKAFKTVQELVNSERSYVQEIEILERFSVEILNADLASPETVYSIFSNLRQILDFQRKFLIKLETEFEPIDEMGPEAWTEGRWGRPFVDMEKEFAVYGPYCANFMDAQKVVQGVHAHLMMGMDLPEDRRPCLNPATELQAFMIKPIQRITKYGLLLDAIQREAVKHDYRFLAELQDGIDAVKRVTLDIDETTAYKTKQATVRDLVARVDDWKGHDYERFGDLHLDDQFTVTKNDTPRDYHVFLFEKMMLCCKEVLPDKKTKGGKNNNMLRKDKTASKGQAPPKPKLSLKGRIFVSNITDARLIPASVDEPFAPPKVRIMWSVPTTRNNNEEYVIEDAFIMTGRNEDQVKKWADKIMELAIKARQDQSAQDYMRAHRSHMRTDSHSRISDPQRMYWSSGFAPQTPGPEHTTFFAPQTPGHPGNNMLHDEDDEIDEHRSSQQDSLTGLAIYGVPGVPFPSANRRAQSQQSIPPAAQAELRTRAMTEDQNGPSMTQWRQHAPPLPHLPRANTAGSVVASDASWGHSAGQSYRRQPSQSGGDDVYGAPTAYGRYDQLPGRGQRPPLPGMPPHPMRSRSTSSPNAYQPTESPLPPLPNSAAVNGHWAGANGIPYPTGSSSSSSTGLASAAPGGTTFFNRRMSVGKRSSQESETTETSETSSGSPRTPYTNERSGDPRGATPVSRQNSQDAPSLVYIKVRSGDANFVISMPSDVSYSTLHEKVVKKLRLCSGRHSSEILDKLIKIKWLDSDGDEIAIKTDSDVQVMLMECTEGQIQLIAS</sequence>
<feature type="region of interest" description="Disordered" evidence="1">
    <location>
        <begin position="912"/>
        <end position="984"/>
    </location>
</feature>
<dbReference type="PANTHER" id="PTHR47339">
    <property type="entry name" value="CELL DIVISION CONTROL PROTEIN 24"/>
    <property type="match status" value="1"/>
</dbReference>
<dbReference type="SUPFAM" id="SSF50729">
    <property type="entry name" value="PH domain-like"/>
    <property type="match status" value="1"/>
</dbReference>
<dbReference type="GO" id="GO:0000935">
    <property type="term" value="C:division septum"/>
    <property type="evidence" value="ECO:0007669"/>
    <property type="project" value="TreeGrafter"/>
</dbReference>
<feature type="compositionally biased region" description="Low complexity" evidence="1">
    <location>
        <begin position="946"/>
        <end position="959"/>
    </location>
</feature>
<dbReference type="AlphaFoldDB" id="A0A0J0XXN9"/>